<keyword evidence="1" id="KW-0863">Zinc-finger</keyword>
<dbReference type="PROSITE" id="PS50103">
    <property type="entry name" value="ZF_C3H1"/>
    <property type="match status" value="1"/>
</dbReference>
<dbReference type="Pfam" id="PF25540">
    <property type="entry name" value="DUF7923"/>
    <property type="match status" value="1"/>
</dbReference>
<keyword evidence="2" id="KW-0175">Coiled coil</keyword>
<dbReference type="Pfam" id="PF25543">
    <property type="entry name" value="zf-CCCH_tandem"/>
    <property type="match status" value="1"/>
</dbReference>
<name>A0A2I2GMP7_9EURO</name>
<dbReference type="VEuPathDB" id="FungiDB:P170DRAFT_431792"/>
<evidence type="ECO:0000256" key="1">
    <source>
        <dbReference type="PROSITE-ProRule" id="PRU00723"/>
    </source>
</evidence>
<dbReference type="Pfam" id="PF25542">
    <property type="entry name" value="zf-CCCH_12"/>
    <property type="match status" value="1"/>
</dbReference>
<organism evidence="5 6">
    <name type="scientific">Aspergillus steynii IBT 23096</name>
    <dbReference type="NCBI Taxonomy" id="1392250"/>
    <lineage>
        <taxon>Eukaryota</taxon>
        <taxon>Fungi</taxon>
        <taxon>Dikarya</taxon>
        <taxon>Ascomycota</taxon>
        <taxon>Pezizomycotina</taxon>
        <taxon>Eurotiomycetes</taxon>
        <taxon>Eurotiomycetidae</taxon>
        <taxon>Eurotiales</taxon>
        <taxon>Aspergillaceae</taxon>
        <taxon>Aspergillus</taxon>
        <taxon>Aspergillus subgen. Circumdati</taxon>
    </lineage>
</organism>
<keyword evidence="1" id="KW-0862">Zinc</keyword>
<reference evidence="5 6" key="1">
    <citation type="submission" date="2016-12" db="EMBL/GenBank/DDBJ databases">
        <title>The genomes of Aspergillus section Nigri reveals drivers in fungal speciation.</title>
        <authorList>
            <consortium name="DOE Joint Genome Institute"/>
            <person name="Vesth T.C."/>
            <person name="Nybo J."/>
            <person name="Theobald S."/>
            <person name="Brandl J."/>
            <person name="Frisvad J.C."/>
            <person name="Nielsen K.F."/>
            <person name="Lyhne E.K."/>
            <person name="Kogle M.E."/>
            <person name="Kuo A."/>
            <person name="Riley R."/>
            <person name="Clum A."/>
            <person name="Nolan M."/>
            <person name="Lipzen A."/>
            <person name="Salamov A."/>
            <person name="Henrissat B."/>
            <person name="Wiebenga A."/>
            <person name="De Vries R.P."/>
            <person name="Grigoriev I.V."/>
            <person name="Mortensen U.H."/>
            <person name="Andersen M.R."/>
            <person name="Baker S.E."/>
        </authorList>
    </citation>
    <scope>NUCLEOTIDE SEQUENCE [LARGE SCALE GENOMIC DNA]</scope>
    <source>
        <strain evidence="5 6">IBT 23096</strain>
    </source>
</reference>
<dbReference type="Gene3D" id="4.10.1000.10">
    <property type="entry name" value="Zinc finger, CCCH-type"/>
    <property type="match status" value="1"/>
</dbReference>
<dbReference type="InterPro" id="IPR057654">
    <property type="entry name" value="Znf-CCCH_tandem"/>
</dbReference>
<gene>
    <name evidence="5" type="ORF">P170DRAFT_431792</name>
</gene>
<keyword evidence="6" id="KW-1185">Reference proteome</keyword>
<dbReference type="RefSeq" id="XP_024709446.1">
    <property type="nucleotide sequence ID" value="XM_024848122.1"/>
</dbReference>
<sequence>MLADTDIQALDAGLESVARQSEQHHDNLRNLLQRFHLLLDDYNRLKSDYEEEKESREKYKKLARGQERNPFVLVLVDGDGCLFKEHLVKAGSDGGITAARLLSDSIKELIQDRLGSQADQCRIMVRIYSNVLGLSKSLARSGLLGYEARSLSPFAASFTRSQDLFDYVDAGDKKEGADYKIREMFRLFADNNQCKHVFFAGCHDAGYLSMLTPYRGKSDRITLIKAASFHAEYAKLDIPIRELPAVFATSTPGGNHIGNGNGNGNGLSLGPAFNNHNGQKSIPTAPSRQICKHFQKGICRFGNECMKVHIMPSQQLAQSKHNVPPPMYSPTKVRDEAYYFKSLPGTWGKYKDHIAVNSEEERIDSYCPFPSTDAWDSYNRRIKQQKLCNRQQLGGDCDNYACEFDHGPASEDCIHVMRYILRQHVCPRGGRCRSIKCYLGHICQKDGCRGLKPCKFGRHAHTINLKVAQWVLPIEQADNSEMADPSEQSDPSFEDNSTTTTDQPLSPSSLLDGILIT</sequence>
<evidence type="ECO:0000259" key="4">
    <source>
        <dbReference type="PROSITE" id="PS50103"/>
    </source>
</evidence>
<dbReference type="OrthoDB" id="2270193at2759"/>
<feature type="domain" description="C3H1-type" evidence="4">
    <location>
        <begin position="285"/>
        <end position="312"/>
    </location>
</feature>
<evidence type="ECO:0000256" key="3">
    <source>
        <dbReference type="SAM" id="MobiDB-lite"/>
    </source>
</evidence>
<feature type="coiled-coil region" evidence="2">
    <location>
        <begin position="14"/>
        <end position="69"/>
    </location>
</feature>
<evidence type="ECO:0000256" key="2">
    <source>
        <dbReference type="SAM" id="Coils"/>
    </source>
</evidence>
<evidence type="ECO:0000313" key="5">
    <source>
        <dbReference type="EMBL" id="PLB54144.1"/>
    </source>
</evidence>
<evidence type="ECO:0000313" key="6">
    <source>
        <dbReference type="Proteomes" id="UP000234275"/>
    </source>
</evidence>
<feature type="compositionally biased region" description="Polar residues" evidence="3">
    <location>
        <begin position="486"/>
        <end position="509"/>
    </location>
</feature>
<dbReference type="GeneID" id="36555821"/>
<protein>
    <submittedName>
        <fullName evidence="5">C-x8-C-x5-C-x3-H type zinc finger protein</fullName>
    </submittedName>
</protein>
<dbReference type="Proteomes" id="UP000234275">
    <property type="component" value="Unassembled WGS sequence"/>
</dbReference>
<dbReference type="InterPro" id="IPR057683">
    <property type="entry name" value="DUF7923"/>
</dbReference>
<dbReference type="AlphaFoldDB" id="A0A2I2GMP7"/>
<comment type="caution">
    <text evidence="5">The sequence shown here is derived from an EMBL/GenBank/DDBJ whole genome shotgun (WGS) entry which is preliminary data.</text>
</comment>
<dbReference type="GO" id="GO:0008270">
    <property type="term" value="F:zinc ion binding"/>
    <property type="evidence" value="ECO:0007669"/>
    <property type="project" value="UniProtKB-KW"/>
</dbReference>
<accession>A0A2I2GMP7</accession>
<dbReference type="InterPro" id="IPR000571">
    <property type="entry name" value="Znf_CCCH"/>
</dbReference>
<keyword evidence="1" id="KW-0479">Metal-binding</keyword>
<feature type="region of interest" description="Disordered" evidence="3">
    <location>
        <begin position="479"/>
        <end position="517"/>
    </location>
</feature>
<dbReference type="EMBL" id="MSFO01000001">
    <property type="protein sequence ID" value="PLB54144.1"/>
    <property type="molecule type" value="Genomic_DNA"/>
</dbReference>
<dbReference type="PANTHER" id="PTHR37543">
    <property type="entry name" value="CCCH ZINC FINGER DNA BINDING PROTEIN (AFU_ORTHOLOGUE AFUA_5G12760)"/>
    <property type="match status" value="1"/>
</dbReference>
<feature type="zinc finger region" description="C3H1-type" evidence="1">
    <location>
        <begin position="285"/>
        <end position="312"/>
    </location>
</feature>
<dbReference type="SMART" id="SM00356">
    <property type="entry name" value="ZnF_C3H1"/>
    <property type="match status" value="2"/>
</dbReference>
<dbReference type="PANTHER" id="PTHR37543:SF1">
    <property type="entry name" value="CCCH ZINC FINGER DNA BINDING PROTEIN (AFU_ORTHOLOGUE AFUA_5G12760)"/>
    <property type="match status" value="1"/>
</dbReference>
<dbReference type="STRING" id="1392250.A0A2I2GMP7"/>
<proteinExistence type="predicted"/>